<reference evidence="8" key="1">
    <citation type="submission" date="2025-08" db="UniProtKB">
        <authorList>
            <consortium name="RefSeq"/>
        </authorList>
    </citation>
    <scope>IDENTIFICATION</scope>
</reference>
<dbReference type="PANTHER" id="PTHR46491:SF10">
    <property type="entry name" value="IRON-BINDING ZINC FINGER CDGSH TYPE DOMAIN-CONTAINING PROTEIN"/>
    <property type="match status" value="1"/>
</dbReference>
<dbReference type="InterPro" id="IPR018967">
    <property type="entry name" value="FeS-contain_CDGSH-typ"/>
</dbReference>
<evidence type="ECO:0000256" key="5">
    <source>
        <dbReference type="ARBA" id="ARBA00034078"/>
    </source>
</evidence>
<dbReference type="GO" id="GO:0051537">
    <property type="term" value="F:2 iron, 2 sulfur cluster binding"/>
    <property type="evidence" value="ECO:0007669"/>
    <property type="project" value="UniProtKB-KW"/>
</dbReference>
<keyword evidence="4" id="KW-0411">Iron-sulfur</keyword>
<dbReference type="Pfam" id="PF09360">
    <property type="entry name" value="zf-CDGSH"/>
    <property type="match status" value="2"/>
</dbReference>
<keyword evidence="7" id="KW-1185">Reference proteome</keyword>
<organism evidence="7 8">
    <name type="scientific">Galendromus occidentalis</name>
    <name type="common">western predatory mite</name>
    <dbReference type="NCBI Taxonomy" id="34638"/>
    <lineage>
        <taxon>Eukaryota</taxon>
        <taxon>Metazoa</taxon>
        <taxon>Ecdysozoa</taxon>
        <taxon>Arthropoda</taxon>
        <taxon>Chelicerata</taxon>
        <taxon>Arachnida</taxon>
        <taxon>Acari</taxon>
        <taxon>Parasitiformes</taxon>
        <taxon>Mesostigmata</taxon>
        <taxon>Gamasina</taxon>
        <taxon>Phytoseioidea</taxon>
        <taxon>Phytoseiidae</taxon>
        <taxon>Typhlodrominae</taxon>
        <taxon>Galendromus</taxon>
    </lineage>
</organism>
<dbReference type="KEGG" id="goe:100909263"/>
<proteinExistence type="predicted"/>
<evidence type="ECO:0000256" key="4">
    <source>
        <dbReference type="ARBA" id="ARBA00023014"/>
    </source>
</evidence>
<dbReference type="GO" id="GO:0046872">
    <property type="term" value="F:metal ion binding"/>
    <property type="evidence" value="ECO:0007669"/>
    <property type="project" value="UniProtKB-KW"/>
</dbReference>
<dbReference type="InterPro" id="IPR052950">
    <property type="entry name" value="CISD"/>
</dbReference>
<dbReference type="SMART" id="SM00704">
    <property type="entry name" value="ZnF_CDGSH"/>
    <property type="match status" value="2"/>
</dbReference>
<dbReference type="Gene3D" id="3.40.5.90">
    <property type="entry name" value="CDGSH iron-sulfur domain, mitoNEET-type"/>
    <property type="match status" value="2"/>
</dbReference>
<sequence>MSSAGKLWKTAGLIFRQQSTQASQTPQPVIKGKIAKKIPAFVMLKPGKQYHWCACGLSKKQPFCDGAHKSMPEPMIKPIAFEVPTEKKYLLCRCKQTNNRPFCDLSHVKTFVPEGLRSMLGIKL</sequence>
<feature type="domain" description="Iron-binding zinc finger CDGSH type" evidence="6">
    <location>
        <begin position="78"/>
        <end position="113"/>
    </location>
</feature>
<evidence type="ECO:0000313" key="7">
    <source>
        <dbReference type="Proteomes" id="UP000694867"/>
    </source>
</evidence>
<keyword evidence="1" id="KW-0001">2Fe-2S</keyword>
<keyword evidence="2" id="KW-0479">Metal-binding</keyword>
<evidence type="ECO:0000256" key="2">
    <source>
        <dbReference type="ARBA" id="ARBA00022723"/>
    </source>
</evidence>
<dbReference type="GO" id="GO:0005739">
    <property type="term" value="C:mitochondrion"/>
    <property type="evidence" value="ECO:0007669"/>
    <property type="project" value="TreeGrafter"/>
</dbReference>
<protein>
    <submittedName>
        <fullName evidence="8">CDGSH iron-sulfur domain-containing protein 3, mitochondrial</fullName>
    </submittedName>
</protein>
<accession>A0AAJ6QSN1</accession>
<evidence type="ECO:0000313" key="8">
    <source>
        <dbReference type="RefSeq" id="XP_003742579.1"/>
    </source>
</evidence>
<dbReference type="Proteomes" id="UP000694867">
    <property type="component" value="Unplaced"/>
</dbReference>
<comment type="cofactor">
    <cofactor evidence="5">
        <name>[2Fe-2S] cluster</name>
        <dbReference type="ChEBI" id="CHEBI:190135"/>
    </cofactor>
</comment>
<evidence type="ECO:0000256" key="1">
    <source>
        <dbReference type="ARBA" id="ARBA00022714"/>
    </source>
</evidence>
<dbReference type="PANTHER" id="PTHR46491">
    <property type="entry name" value="CDGSH IRON SULFUR DOMAIN PROTEIN HOMOLOG"/>
    <property type="match status" value="1"/>
</dbReference>
<dbReference type="InterPro" id="IPR042216">
    <property type="entry name" value="MitoNEET_CISD"/>
</dbReference>
<dbReference type="AlphaFoldDB" id="A0AAJ6QSN1"/>
<evidence type="ECO:0000256" key="3">
    <source>
        <dbReference type="ARBA" id="ARBA00023004"/>
    </source>
</evidence>
<dbReference type="RefSeq" id="XP_003742579.1">
    <property type="nucleotide sequence ID" value="XM_003742531.1"/>
</dbReference>
<gene>
    <name evidence="8" type="primary">LOC100909263</name>
</gene>
<keyword evidence="3" id="KW-0408">Iron</keyword>
<evidence type="ECO:0000259" key="6">
    <source>
        <dbReference type="SMART" id="SM00704"/>
    </source>
</evidence>
<name>A0AAJ6QSN1_9ACAR</name>
<dbReference type="GeneID" id="100909263"/>
<feature type="domain" description="Iron-binding zinc finger CDGSH type" evidence="6">
    <location>
        <begin position="37"/>
        <end position="74"/>
    </location>
</feature>